<reference evidence="17 18" key="1">
    <citation type="submission" date="2020-07" db="EMBL/GenBank/DDBJ databases">
        <title>Comparative genomics of pyrophilous fungi reveals a link between fire events and developmental genes.</title>
        <authorList>
            <consortium name="DOE Joint Genome Institute"/>
            <person name="Steindorff A.S."/>
            <person name="Carver A."/>
            <person name="Calhoun S."/>
            <person name="Stillman K."/>
            <person name="Liu H."/>
            <person name="Lipzen A."/>
            <person name="Pangilinan J."/>
            <person name="Labutti K."/>
            <person name="Bruns T.D."/>
            <person name="Grigoriev I.V."/>
        </authorList>
    </citation>
    <scope>NUCLEOTIDE SEQUENCE [LARGE SCALE GENOMIC DNA]</scope>
    <source>
        <strain evidence="17 18">CBS 144469</strain>
    </source>
</reference>
<keyword evidence="11 14" id="KW-0496">Mitochondrion</keyword>
<evidence type="ECO:0000256" key="3">
    <source>
        <dbReference type="ARBA" id="ARBA00020799"/>
    </source>
</evidence>
<feature type="region of interest" description="Disordered" evidence="15">
    <location>
        <begin position="436"/>
        <end position="474"/>
    </location>
</feature>
<feature type="compositionally biased region" description="Low complexity" evidence="15">
    <location>
        <begin position="443"/>
        <end position="474"/>
    </location>
</feature>
<dbReference type="InterPro" id="IPR050365">
    <property type="entry name" value="TIM50"/>
</dbReference>
<keyword evidence="8 14" id="KW-0809">Transit peptide</keyword>
<dbReference type="OrthoDB" id="287041at2759"/>
<comment type="function">
    <text evidence="14">Essential component of the TIM23 complex, a complex that mediates the translocation of transit peptide-containing proteins across the mitochondrial inner membrane.</text>
</comment>
<feature type="region of interest" description="Disordered" evidence="15">
    <location>
        <begin position="371"/>
        <end position="396"/>
    </location>
</feature>
<keyword evidence="18" id="KW-1185">Reference proteome</keyword>
<name>A0A8H6LZJ0_9AGAR</name>
<evidence type="ECO:0000256" key="2">
    <source>
        <dbReference type="ARBA" id="ARBA00006344"/>
    </source>
</evidence>
<keyword evidence="5" id="KW-0812">Transmembrane</keyword>
<sequence>MLSTLARSLARPASVQRVRWASQLPPAGQSPKKPSENASKTDQEAASSTEGAPVASGSKLPTLDFMPEGVEEPKRTGARSSKDTLSSAEKRRKLMSRVMLAILAGGVAAHTIYLGREWEADELKEKRLRLEDAPATRWARTAERFSDLFDYFNKPAFPELLPPPFPPPHGKPYTLVLSLDDLLITSTWDRQHGWRTAKRPGLDYFLAYISQFYEVVIFTSQPSWTADPIVSKLDRYNFFISHRLYREGTRSLNGSIAKDLSYLNRDLSKVIVLDTHPEHVRLQPENAIVLPKWKGDADDKGLIAMIPFLESIGIYKPADVRPILQAFEGKDVAIEYAKKEAEAKARHVEEWKAKTKGVSTSSISSLFGVSSAPAVPRGQPPPTYLEQKRKEAQHQYQEEQKYLRDNKEQLEKLLEQEQQAMAAMVPSNLWEAIDQISGKPKVPADATATPGTPTTPGTPATPATPSTTPTTPTA</sequence>
<comment type="subunit">
    <text evidence="13">Component of the TIM23 complex, at least composed of TIM23, TIM17 and TIM50. Interacts with preproteins in transit.</text>
</comment>
<feature type="compositionally biased region" description="Basic and acidic residues" evidence="15">
    <location>
        <begin position="33"/>
        <end position="43"/>
    </location>
</feature>
<dbReference type="InterPro" id="IPR036412">
    <property type="entry name" value="HAD-like_sf"/>
</dbReference>
<dbReference type="AlphaFoldDB" id="A0A8H6LZJ0"/>
<keyword evidence="10 14" id="KW-0811">Translocation</keyword>
<dbReference type="SMART" id="SM00577">
    <property type="entry name" value="CPDc"/>
    <property type="match status" value="1"/>
</dbReference>
<dbReference type="GO" id="GO:0015031">
    <property type="term" value="P:protein transport"/>
    <property type="evidence" value="ECO:0007669"/>
    <property type="project" value="UniProtKB-KW"/>
</dbReference>
<evidence type="ECO:0000256" key="4">
    <source>
        <dbReference type="ARBA" id="ARBA00022448"/>
    </source>
</evidence>
<keyword evidence="9" id="KW-1133">Transmembrane helix</keyword>
<evidence type="ECO:0000256" key="14">
    <source>
        <dbReference type="RuleBase" id="RU365079"/>
    </source>
</evidence>
<evidence type="ECO:0000256" key="6">
    <source>
        <dbReference type="ARBA" id="ARBA00022792"/>
    </source>
</evidence>
<dbReference type="GO" id="GO:0005744">
    <property type="term" value="C:TIM23 mitochondrial import inner membrane translocase complex"/>
    <property type="evidence" value="ECO:0007669"/>
    <property type="project" value="UniProtKB-UniRule"/>
</dbReference>
<protein>
    <recommendedName>
        <fullName evidence="3 14">Mitochondrial import inner membrane translocase subunit TIM50</fullName>
    </recommendedName>
</protein>
<dbReference type="Gene3D" id="3.40.50.1000">
    <property type="entry name" value="HAD superfamily/HAD-like"/>
    <property type="match status" value="1"/>
</dbReference>
<comment type="caution">
    <text evidence="17">The sequence shown here is derived from an EMBL/GenBank/DDBJ whole genome shotgun (WGS) entry which is preliminary data.</text>
</comment>
<keyword evidence="7 14" id="KW-0653">Protein transport</keyword>
<dbReference type="PANTHER" id="PTHR12210">
    <property type="entry name" value="DULLARD PROTEIN PHOSPHATASE"/>
    <property type="match status" value="1"/>
</dbReference>
<keyword evidence="12" id="KW-0472">Membrane</keyword>
<comment type="similarity">
    <text evidence="2 14">Belongs to the TIM50 family.</text>
</comment>
<proteinExistence type="inferred from homology"/>
<evidence type="ECO:0000256" key="13">
    <source>
        <dbReference type="ARBA" id="ARBA00065975"/>
    </source>
</evidence>
<dbReference type="Pfam" id="PF03031">
    <property type="entry name" value="NIF"/>
    <property type="match status" value="1"/>
</dbReference>
<dbReference type="CDD" id="cd07521">
    <property type="entry name" value="HAD_FCP1-like"/>
    <property type="match status" value="1"/>
</dbReference>
<organism evidence="17 18">
    <name type="scientific">Ephemerocybe angulata</name>
    <dbReference type="NCBI Taxonomy" id="980116"/>
    <lineage>
        <taxon>Eukaryota</taxon>
        <taxon>Fungi</taxon>
        <taxon>Dikarya</taxon>
        <taxon>Basidiomycota</taxon>
        <taxon>Agaricomycotina</taxon>
        <taxon>Agaricomycetes</taxon>
        <taxon>Agaricomycetidae</taxon>
        <taxon>Agaricales</taxon>
        <taxon>Agaricineae</taxon>
        <taxon>Psathyrellaceae</taxon>
        <taxon>Ephemerocybe</taxon>
    </lineage>
</organism>
<evidence type="ECO:0000256" key="7">
    <source>
        <dbReference type="ARBA" id="ARBA00022927"/>
    </source>
</evidence>
<dbReference type="InterPro" id="IPR023214">
    <property type="entry name" value="HAD_sf"/>
</dbReference>
<accession>A0A8H6LZJ0</accession>
<dbReference type="InterPro" id="IPR004274">
    <property type="entry name" value="FCP1_dom"/>
</dbReference>
<dbReference type="Proteomes" id="UP000521943">
    <property type="component" value="Unassembled WGS sequence"/>
</dbReference>
<dbReference type="PROSITE" id="PS50969">
    <property type="entry name" value="FCP1"/>
    <property type="match status" value="1"/>
</dbReference>
<evidence type="ECO:0000256" key="10">
    <source>
        <dbReference type="ARBA" id="ARBA00023010"/>
    </source>
</evidence>
<dbReference type="EMBL" id="JACGCI010000069">
    <property type="protein sequence ID" value="KAF6748730.1"/>
    <property type="molecule type" value="Genomic_DNA"/>
</dbReference>
<evidence type="ECO:0000259" key="16">
    <source>
        <dbReference type="PROSITE" id="PS50969"/>
    </source>
</evidence>
<evidence type="ECO:0000256" key="15">
    <source>
        <dbReference type="SAM" id="MobiDB-lite"/>
    </source>
</evidence>
<evidence type="ECO:0000313" key="17">
    <source>
        <dbReference type="EMBL" id="KAF6748730.1"/>
    </source>
</evidence>
<evidence type="ECO:0000256" key="9">
    <source>
        <dbReference type="ARBA" id="ARBA00022989"/>
    </source>
</evidence>
<feature type="region of interest" description="Disordered" evidence="15">
    <location>
        <begin position="1"/>
        <end position="88"/>
    </location>
</feature>
<comment type="subcellular location">
    <subcellularLocation>
        <location evidence="1 14">Mitochondrion inner membrane</location>
        <topology evidence="1 14">Single-pass membrane protein</topology>
    </subcellularLocation>
</comment>
<dbReference type="FunFam" id="3.40.50.1000:FF:000019">
    <property type="entry name" value="Mitochondrial import inner membrane translocase subunit TIM50"/>
    <property type="match status" value="1"/>
</dbReference>
<keyword evidence="4 14" id="KW-0813">Transport</keyword>
<feature type="domain" description="FCP1 homology" evidence="16">
    <location>
        <begin position="168"/>
        <end position="312"/>
    </location>
</feature>
<evidence type="ECO:0000256" key="1">
    <source>
        <dbReference type="ARBA" id="ARBA00004434"/>
    </source>
</evidence>
<evidence type="ECO:0000256" key="8">
    <source>
        <dbReference type="ARBA" id="ARBA00022946"/>
    </source>
</evidence>
<dbReference type="SUPFAM" id="SSF56784">
    <property type="entry name" value="HAD-like"/>
    <property type="match status" value="1"/>
</dbReference>
<evidence type="ECO:0000256" key="5">
    <source>
        <dbReference type="ARBA" id="ARBA00022692"/>
    </source>
</evidence>
<feature type="compositionally biased region" description="Basic and acidic residues" evidence="15">
    <location>
        <begin position="386"/>
        <end position="396"/>
    </location>
</feature>
<evidence type="ECO:0000256" key="12">
    <source>
        <dbReference type="ARBA" id="ARBA00023136"/>
    </source>
</evidence>
<evidence type="ECO:0000256" key="11">
    <source>
        <dbReference type="ARBA" id="ARBA00023128"/>
    </source>
</evidence>
<evidence type="ECO:0000313" key="18">
    <source>
        <dbReference type="Proteomes" id="UP000521943"/>
    </source>
</evidence>
<gene>
    <name evidence="17" type="ORF">DFP72DRAFT_1015054</name>
</gene>
<keyword evidence="6" id="KW-0999">Mitochondrion inner membrane</keyword>